<reference evidence="3 4" key="1">
    <citation type="submission" date="2024-10" db="EMBL/GenBank/DDBJ databases">
        <title>Updated reference genomes for cyclostephanoid diatoms.</title>
        <authorList>
            <person name="Roberts W.R."/>
            <person name="Alverson A.J."/>
        </authorList>
    </citation>
    <scope>NUCLEOTIDE SEQUENCE [LARGE SCALE GENOMIC DNA]</scope>
    <source>
        <strain evidence="3 4">AJA228-03</strain>
    </source>
</reference>
<evidence type="ECO:0000313" key="4">
    <source>
        <dbReference type="Proteomes" id="UP001530377"/>
    </source>
</evidence>
<dbReference type="SMART" id="SM00357">
    <property type="entry name" value="CSP"/>
    <property type="match status" value="2"/>
</dbReference>
<organism evidence="3 4">
    <name type="scientific">Cyclostephanos tholiformis</name>
    <dbReference type="NCBI Taxonomy" id="382380"/>
    <lineage>
        <taxon>Eukaryota</taxon>
        <taxon>Sar</taxon>
        <taxon>Stramenopiles</taxon>
        <taxon>Ochrophyta</taxon>
        <taxon>Bacillariophyta</taxon>
        <taxon>Coscinodiscophyceae</taxon>
        <taxon>Thalassiosirophycidae</taxon>
        <taxon>Stephanodiscales</taxon>
        <taxon>Stephanodiscaceae</taxon>
        <taxon>Cyclostephanos</taxon>
    </lineage>
</organism>
<dbReference type="InterPro" id="IPR011129">
    <property type="entry name" value="CSD"/>
</dbReference>
<evidence type="ECO:0000256" key="1">
    <source>
        <dbReference type="SAM" id="MobiDB-lite"/>
    </source>
</evidence>
<gene>
    <name evidence="3" type="ORF">ACHAXA_007377</name>
</gene>
<dbReference type="Proteomes" id="UP001530377">
    <property type="component" value="Unassembled WGS sequence"/>
</dbReference>
<dbReference type="AlphaFoldDB" id="A0ABD3RTM3"/>
<accession>A0ABD3RTM3</accession>
<dbReference type="Gene3D" id="2.40.50.140">
    <property type="entry name" value="Nucleic acid-binding proteins"/>
    <property type="match status" value="2"/>
</dbReference>
<dbReference type="PROSITE" id="PS00352">
    <property type="entry name" value="CSD_1"/>
    <property type="match status" value="1"/>
</dbReference>
<dbReference type="InterPro" id="IPR019844">
    <property type="entry name" value="CSD_CS"/>
</dbReference>
<evidence type="ECO:0000259" key="2">
    <source>
        <dbReference type="PROSITE" id="PS51857"/>
    </source>
</evidence>
<dbReference type="SUPFAM" id="SSF50249">
    <property type="entry name" value="Nucleic acid-binding proteins"/>
    <property type="match status" value="2"/>
</dbReference>
<proteinExistence type="predicted"/>
<dbReference type="PANTHER" id="PTHR46565">
    <property type="entry name" value="COLD SHOCK DOMAIN PROTEIN 2"/>
    <property type="match status" value="1"/>
</dbReference>
<keyword evidence="4" id="KW-1185">Reference proteome</keyword>
<comment type="caution">
    <text evidence="3">The sequence shown here is derived from an EMBL/GenBank/DDBJ whole genome shotgun (WGS) entry which is preliminary data.</text>
</comment>
<dbReference type="Pfam" id="PF00313">
    <property type="entry name" value="CSD"/>
    <property type="match status" value="2"/>
</dbReference>
<dbReference type="InterPro" id="IPR012340">
    <property type="entry name" value="NA-bd_OB-fold"/>
</dbReference>
<feature type="compositionally biased region" description="Basic residues" evidence="1">
    <location>
        <begin position="121"/>
        <end position="132"/>
    </location>
</feature>
<protein>
    <recommendedName>
        <fullName evidence="2">CSD domain-containing protein</fullName>
    </recommendedName>
</protein>
<feature type="domain" description="CSD" evidence="2">
    <location>
        <begin position="2"/>
        <end position="68"/>
    </location>
</feature>
<dbReference type="CDD" id="cd04458">
    <property type="entry name" value="CSP_CDS"/>
    <property type="match status" value="1"/>
</dbReference>
<feature type="region of interest" description="Disordered" evidence="1">
    <location>
        <begin position="55"/>
        <end position="132"/>
    </location>
</feature>
<feature type="domain" description="CSD" evidence="2">
    <location>
        <begin position="154"/>
        <end position="220"/>
    </location>
</feature>
<sequence length="257" mass="27428">MANKGSVKFFSDNGFGYIIPEDGSDEVYVHFSAINKEGFKTLNEGETVTFDKQYDEAKQKWSATNVTGSGDGKRRQRRRRNDRGGGRGRGGGGRGGEEGRGGGEEGRGGVGGGVAEPSKPKVQRKKRAKAPVHRSEYYYDTAQSHLLPLFSKMAQNGTVKFFSDKGFGFITPEDGSEDVFVHFSAINKDGFKSLNEGETVTFDKQFDDSKQKWSATNVTGNGDGVPRQRRDDRGGGGGRGSGGRGGGGYGGGGGGGW</sequence>
<dbReference type="EMBL" id="JALLPB020000195">
    <property type="protein sequence ID" value="KAL3815521.1"/>
    <property type="molecule type" value="Genomic_DNA"/>
</dbReference>
<dbReference type="PROSITE" id="PS51857">
    <property type="entry name" value="CSD_2"/>
    <property type="match status" value="2"/>
</dbReference>
<feature type="compositionally biased region" description="Basic and acidic residues" evidence="1">
    <location>
        <begin position="95"/>
        <end position="107"/>
    </location>
</feature>
<dbReference type="PANTHER" id="PTHR46565:SF20">
    <property type="entry name" value="COLD SHOCK DOMAIN-CONTAINING PROTEIN 4"/>
    <property type="match status" value="1"/>
</dbReference>
<name>A0ABD3RTM3_9STRA</name>
<evidence type="ECO:0000313" key="3">
    <source>
        <dbReference type="EMBL" id="KAL3815521.1"/>
    </source>
</evidence>
<dbReference type="InterPro" id="IPR002059">
    <property type="entry name" value="CSP_DNA-bd"/>
</dbReference>
<feature type="compositionally biased region" description="Gly residues" evidence="1">
    <location>
        <begin position="235"/>
        <end position="257"/>
    </location>
</feature>
<feature type="region of interest" description="Disordered" evidence="1">
    <location>
        <begin position="207"/>
        <end position="257"/>
    </location>
</feature>
<dbReference type="PRINTS" id="PR00050">
    <property type="entry name" value="COLDSHOCK"/>
</dbReference>